<keyword evidence="5" id="KW-1185">Reference proteome</keyword>
<dbReference type="Pfam" id="PF00106">
    <property type="entry name" value="adh_short"/>
    <property type="match status" value="1"/>
</dbReference>
<evidence type="ECO:0000256" key="3">
    <source>
        <dbReference type="RuleBase" id="RU000363"/>
    </source>
</evidence>
<dbReference type="SUPFAM" id="SSF51735">
    <property type="entry name" value="NAD(P)-binding Rossmann-fold domains"/>
    <property type="match status" value="1"/>
</dbReference>
<dbReference type="PANTHER" id="PTHR44196:SF1">
    <property type="entry name" value="DEHYDROGENASE_REDUCTASE SDR FAMILY MEMBER 7B"/>
    <property type="match status" value="1"/>
</dbReference>
<organism evidence="4 5">
    <name type="scientific">Nocardioides phosphati</name>
    <dbReference type="NCBI Taxonomy" id="1867775"/>
    <lineage>
        <taxon>Bacteria</taxon>
        <taxon>Bacillati</taxon>
        <taxon>Actinomycetota</taxon>
        <taxon>Actinomycetes</taxon>
        <taxon>Propionibacteriales</taxon>
        <taxon>Nocardioidaceae</taxon>
        <taxon>Nocardioides</taxon>
    </lineage>
</organism>
<comment type="caution">
    <text evidence="4">The sequence shown here is derived from an EMBL/GenBank/DDBJ whole genome shotgun (WGS) entry which is preliminary data.</text>
</comment>
<evidence type="ECO:0000256" key="1">
    <source>
        <dbReference type="ARBA" id="ARBA00006484"/>
    </source>
</evidence>
<reference evidence="5" key="1">
    <citation type="journal article" date="2019" name="Int. J. Syst. Evol. Microbiol.">
        <title>The Global Catalogue of Microorganisms (GCM) 10K type strain sequencing project: providing services to taxonomists for standard genome sequencing and annotation.</title>
        <authorList>
            <consortium name="The Broad Institute Genomics Platform"/>
            <consortium name="The Broad Institute Genome Sequencing Center for Infectious Disease"/>
            <person name="Wu L."/>
            <person name="Ma J."/>
        </authorList>
    </citation>
    <scope>NUCLEOTIDE SEQUENCE [LARGE SCALE GENOMIC DNA]</scope>
    <source>
        <strain evidence="5">CGMCC 4.7371</strain>
    </source>
</reference>
<keyword evidence="2" id="KW-0560">Oxidoreductase</keyword>
<accession>A0ABQ2NG70</accession>
<comment type="similarity">
    <text evidence="1 3">Belongs to the short-chain dehydrogenases/reductases (SDR) family.</text>
</comment>
<dbReference type="PRINTS" id="PR00081">
    <property type="entry name" value="GDHRDH"/>
</dbReference>
<gene>
    <name evidence="4" type="ORF">GCM10011584_32390</name>
</gene>
<dbReference type="InterPro" id="IPR002347">
    <property type="entry name" value="SDR_fam"/>
</dbReference>
<dbReference type="Proteomes" id="UP000655410">
    <property type="component" value="Unassembled WGS sequence"/>
</dbReference>
<evidence type="ECO:0000313" key="5">
    <source>
        <dbReference type="Proteomes" id="UP000655410"/>
    </source>
</evidence>
<protein>
    <recommendedName>
        <fullName evidence="6">SDR family NAD(P)-dependent oxidoreductase</fullName>
    </recommendedName>
</protein>
<dbReference type="CDD" id="cd05233">
    <property type="entry name" value="SDR_c"/>
    <property type="match status" value="1"/>
</dbReference>
<dbReference type="Gene3D" id="3.40.50.720">
    <property type="entry name" value="NAD(P)-binding Rossmann-like Domain"/>
    <property type="match status" value="1"/>
</dbReference>
<dbReference type="InterPro" id="IPR036291">
    <property type="entry name" value="NAD(P)-bd_dom_sf"/>
</dbReference>
<sequence length="308" mass="33173">MKLLVQGPRAAAARVVRRVAGLPSPLAGRTVMVTGASSGIGRATALAVAATGARVLLVARRQAELEEVRAQIEDAGGAAEVYPCDLTDLDAIDRLVKDVLAAHGAVDYLVNNAGRSIRRSLELTYDRFHDIERTMAINYLGPVRLTMGLLPAMRAQRFGHVVNIVTWGIQIKAPKFAPYIASKAALDTFSRIAGREVFFDNVTFTNMRVSLVHTPMTAPTEAYRAMRGLTPEQAAERVVRALEDRPLTVNTRVADLYEVFNLVAPRLADFTLAVAHRAVGDSAAARAVASPPDEVAEVVEIPAPEDDA</sequence>
<evidence type="ECO:0000256" key="2">
    <source>
        <dbReference type="ARBA" id="ARBA00023002"/>
    </source>
</evidence>
<dbReference type="PANTHER" id="PTHR44196">
    <property type="entry name" value="DEHYDROGENASE/REDUCTASE SDR FAMILY MEMBER 7B"/>
    <property type="match status" value="1"/>
</dbReference>
<dbReference type="PRINTS" id="PR00080">
    <property type="entry name" value="SDRFAMILY"/>
</dbReference>
<proteinExistence type="inferred from homology"/>
<name>A0ABQ2NG70_9ACTN</name>
<dbReference type="EMBL" id="BMNI01000012">
    <property type="protein sequence ID" value="GGO93509.1"/>
    <property type="molecule type" value="Genomic_DNA"/>
</dbReference>
<dbReference type="RefSeq" id="WP_229662943.1">
    <property type="nucleotide sequence ID" value="NZ_BMNI01000012.1"/>
</dbReference>
<evidence type="ECO:0008006" key="6">
    <source>
        <dbReference type="Google" id="ProtNLM"/>
    </source>
</evidence>
<evidence type="ECO:0000313" key="4">
    <source>
        <dbReference type="EMBL" id="GGO93509.1"/>
    </source>
</evidence>